<dbReference type="InterPro" id="IPR029062">
    <property type="entry name" value="Class_I_gatase-like"/>
</dbReference>
<dbReference type="PANTHER" id="PTHR43873">
    <property type="entry name" value="COBYRINATE A,C-DIAMIDE SYNTHASE"/>
    <property type="match status" value="1"/>
</dbReference>
<organism evidence="12 13">
    <name type="scientific">Undibacterium danionis</name>
    <dbReference type="NCBI Taxonomy" id="1812100"/>
    <lineage>
        <taxon>Bacteria</taxon>
        <taxon>Pseudomonadati</taxon>
        <taxon>Pseudomonadota</taxon>
        <taxon>Betaproteobacteria</taxon>
        <taxon>Burkholderiales</taxon>
        <taxon>Oxalobacteraceae</taxon>
        <taxon>Undibacterium</taxon>
    </lineage>
</organism>
<evidence type="ECO:0000313" key="12">
    <source>
        <dbReference type="EMBL" id="MFC0350989.1"/>
    </source>
</evidence>
<dbReference type="InterPro" id="IPR027417">
    <property type="entry name" value="P-loop_NTPase"/>
</dbReference>
<evidence type="ECO:0000256" key="1">
    <source>
        <dbReference type="ARBA" id="ARBA00001946"/>
    </source>
</evidence>
<dbReference type="SUPFAM" id="SSF52540">
    <property type="entry name" value="P-loop containing nucleoside triphosphate hydrolases"/>
    <property type="match status" value="1"/>
</dbReference>
<protein>
    <submittedName>
        <fullName evidence="12">Cobyrinate a,c-diamide synthase</fullName>
    </submittedName>
</protein>
<name>A0ABV6IGN4_9BURK</name>
<evidence type="ECO:0000256" key="9">
    <source>
        <dbReference type="ARBA" id="ARBA00022962"/>
    </source>
</evidence>
<keyword evidence="7" id="KW-0067">ATP-binding</keyword>
<dbReference type="PANTHER" id="PTHR43873:SF1">
    <property type="entry name" value="COBYRINATE A,C-DIAMIDE SYNTHASE"/>
    <property type="match status" value="1"/>
</dbReference>
<evidence type="ECO:0000259" key="11">
    <source>
        <dbReference type="Pfam" id="PF07685"/>
    </source>
</evidence>
<dbReference type="Gene3D" id="3.40.50.300">
    <property type="entry name" value="P-loop containing nucleotide triphosphate hydrolases"/>
    <property type="match status" value="2"/>
</dbReference>
<evidence type="ECO:0000256" key="2">
    <source>
        <dbReference type="ARBA" id="ARBA00004953"/>
    </source>
</evidence>
<dbReference type="InterPro" id="IPR004484">
    <property type="entry name" value="CbiA/CobB_synth"/>
</dbReference>
<sequence length="442" mass="47696">MAGKLVSTGSFAPIVMVSAIASGQGKTTVTAALARHLRNQGKRVRVFKTGADFIDPMVLAQACGTPVLSLDLWLLGLPACRRLLAQAAAESDIVLIEGVMGLYDGTPSSADLANAFGVPVMAVVDASSMAQTLGAVVLGLRDYGPVKMAGVIANRVASAGHLQMIQSALGEIPLLASLPRQEKVLPERHLGLVLPDEVANIDELLDELAAQVQLQEDIWTNLLPSHFKEEELQALNSPELPRLLEHKVIAIARDAAFAFLYPANVTCLQEMGASLVYFSPLADEAIPEQADAVYLPGGYPELHGKILNEAQRWTTSIRAFHAAQKPIYAECGGMLSLVESLSDTTDQTWALAGLLPGKITMQKRLAALGMQSMNTPSGELRGHTFHYSKFETSFPVADWTIRQRDQQQGEAIYRKQGLHASYFHAYFPSNPVASAAFFLPQL</sequence>
<keyword evidence="9" id="KW-0315">Glutamine amidotransferase</keyword>
<dbReference type="SUPFAM" id="SSF52317">
    <property type="entry name" value="Class I glutamine amidotransferase-like"/>
    <property type="match status" value="1"/>
</dbReference>
<dbReference type="RefSeq" id="WP_390213541.1">
    <property type="nucleotide sequence ID" value="NZ_JBHLXJ010000015.1"/>
</dbReference>
<comment type="similarity">
    <text evidence="3">Belongs to the CobB/CobQ family. CobQ subfamily.</text>
</comment>
<comment type="cofactor">
    <cofactor evidence="1">
        <name>Mg(2+)</name>
        <dbReference type="ChEBI" id="CHEBI:18420"/>
    </cofactor>
</comment>
<dbReference type="Proteomes" id="UP001589844">
    <property type="component" value="Unassembled WGS sequence"/>
</dbReference>
<comment type="pathway">
    <text evidence="2">Cofactor biosynthesis; adenosylcobalamin biosynthesis.</text>
</comment>
<keyword evidence="5" id="KW-0436">Ligase</keyword>
<gene>
    <name evidence="12" type="ORF">ACFFJH_14320</name>
</gene>
<feature type="domain" description="CobB/CobQ-like glutamine amidotransferase" evidence="11">
    <location>
        <begin position="249"/>
        <end position="430"/>
    </location>
</feature>
<evidence type="ECO:0000256" key="5">
    <source>
        <dbReference type="ARBA" id="ARBA00022598"/>
    </source>
</evidence>
<comment type="caution">
    <text evidence="12">The sequence shown here is derived from an EMBL/GenBank/DDBJ whole genome shotgun (WGS) entry which is preliminary data.</text>
</comment>
<keyword evidence="6" id="KW-0547">Nucleotide-binding</keyword>
<dbReference type="InterPro" id="IPR002586">
    <property type="entry name" value="CobQ/CobB/MinD/ParA_Nub-bd_dom"/>
</dbReference>
<keyword evidence="8" id="KW-0460">Magnesium</keyword>
<dbReference type="Pfam" id="PF01656">
    <property type="entry name" value="CbiA"/>
    <property type="match status" value="1"/>
</dbReference>
<evidence type="ECO:0000256" key="3">
    <source>
        <dbReference type="ARBA" id="ARBA00006205"/>
    </source>
</evidence>
<keyword evidence="13" id="KW-1185">Reference proteome</keyword>
<evidence type="ECO:0000256" key="4">
    <source>
        <dbReference type="ARBA" id="ARBA00022573"/>
    </source>
</evidence>
<dbReference type="InterPro" id="IPR011698">
    <property type="entry name" value="GATase_3"/>
</dbReference>
<accession>A0ABV6IGN4</accession>
<dbReference type="CDD" id="cd03130">
    <property type="entry name" value="GATase1_CobB"/>
    <property type="match status" value="1"/>
</dbReference>
<evidence type="ECO:0000313" key="13">
    <source>
        <dbReference type="Proteomes" id="UP001589844"/>
    </source>
</evidence>
<dbReference type="NCBIfam" id="TIGR00379">
    <property type="entry name" value="cobB"/>
    <property type="match status" value="1"/>
</dbReference>
<dbReference type="Pfam" id="PF07685">
    <property type="entry name" value="GATase_3"/>
    <property type="match status" value="1"/>
</dbReference>
<evidence type="ECO:0000256" key="8">
    <source>
        <dbReference type="ARBA" id="ARBA00022842"/>
    </source>
</evidence>
<dbReference type="EMBL" id="JBHLXJ010000015">
    <property type="protein sequence ID" value="MFC0350989.1"/>
    <property type="molecule type" value="Genomic_DNA"/>
</dbReference>
<evidence type="ECO:0000256" key="7">
    <source>
        <dbReference type="ARBA" id="ARBA00022840"/>
    </source>
</evidence>
<dbReference type="Gene3D" id="3.40.50.880">
    <property type="match status" value="1"/>
</dbReference>
<dbReference type="NCBIfam" id="NF002204">
    <property type="entry name" value="PRK01077.1"/>
    <property type="match status" value="1"/>
</dbReference>
<dbReference type="PROSITE" id="PS51274">
    <property type="entry name" value="GATASE_COBBQ"/>
    <property type="match status" value="1"/>
</dbReference>
<reference evidence="12 13" key="1">
    <citation type="submission" date="2024-09" db="EMBL/GenBank/DDBJ databases">
        <authorList>
            <person name="Sun Q."/>
            <person name="Mori K."/>
        </authorList>
    </citation>
    <scope>NUCLEOTIDE SEQUENCE [LARGE SCALE GENOMIC DNA]</scope>
    <source>
        <strain evidence="12 13">CCM 8677</strain>
    </source>
</reference>
<evidence type="ECO:0000259" key="10">
    <source>
        <dbReference type="Pfam" id="PF01656"/>
    </source>
</evidence>
<proteinExistence type="inferred from homology"/>
<evidence type="ECO:0000256" key="6">
    <source>
        <dbReference type="ARBA" id="ARBA00022741"/>
    </source>
</evidence>
<keyword evidence="4" id="KW-0169">Cobalamin biosynthesis</keyword>
<feature type="domain" description="CobQ/CobB/MinD/ParA nucleotide binding" evidence="10">
    <location>
        <begin position="16"/>
        <end position="190"/>
    </location>
</feature>